<feature type="transmembrane region" description="Helical" evidence="9">
    <location>
        <begin position="257"/>
        <end position="278"/>
    </location>
</feature>
<protein>
    <recommendedName>
        <fullName evidence="2">Multidrug resistance protein NorM</fullName>
    </recommendedName>
    <alternativeName>
        <fullName evidence="8">Na(+)/drug antiporter</fullName>
    </alternativeName>
</protein>
<dbReference type="PIRSF" id="PIRSF006603">
    <property type="entry name" value="DinF"/>
    <property type="match status" value="1"/>
</dbReference>
<keyword evidence="6 9" id="KW-1133">Transmembrane helix</keyword>
<feature type="transmembrane region" description="Helical" evidence="9">
    <location>
        <begin position="27"/>
        <end position="50"/>
    </location>
</feature>
<dbReference type="GO" id="GO:0015297">
    <property type="term" value="F:antiporter activity"/>
    <property type="evidence" value="ECO:0007669"/>
    <property type="project" value="InterPro"/>
</dbReference>
<evidence type="ECO:0000313" key="11">
    <source>
        <dbReference type="Proteomes" id="UP000525336"/>
    </source>
</evidence>
<dbReference type="InterPro" id="IPR047135">
    <property type="entry name" value="YsiQ"/>
</dbReference>
<dbReference type="Pfam" id="PF01554">
    <property type="entry name" value="MatE"/>
    <property type="match status" value="2"/>
</dbReference>
<proteinExistence type="predicted"/>
<gene>
    <name evidence="10" type="ORF">F0245_14420</name>
</gene>
<feature type="transmembrane region" description="Helical" evidence="9">
    <location>
        <begin position="331"/>
        <end position="352"/>
    </location>
</feature>
<dbReference type="PANTHER" id="PTHR42925">
    <property type="entry name" value="MULTIDRUG AND TOXIN EFFLUX PROTEIN MATE FAMILY"/>
    <property type="match status" value="1"/>
</dbReference>
<evidence type="ECO:0000256" key="8">
    <source>
        <dbReference type="ARBA" id="ARBA00030855"/>
    </source>
</evidence>
<feature type="transmembrane region" description="Helical" evidence="9">
    <location>
        <begin position="145"/>
        <end position="165"/>
    </location>
</feature>
<feature type="transmembrane region" description="Helical" evidence="9">
    <location>
        <begin position="410"/>
        <end position="428"/>
    </location>
</feature>
<evidence type="ECO:0000256" key="2">
    <source>
        <dbReference type="ARBA" id="ARBA00013489"/>
    </source>
</evidence>
<keyword evidence="5 9" id="KW-0812">Transmembrane</keyword>
<dbReference type="EMBL" id="VTXW01000013">
    <property type="protein sequence ID" value="NOH34542.1"/>
    <property type="molecule type" value="Genomic_DNA"/>
</dbReference>
<feature type="transmembrane region" description="Helical" evidence="9">
    <location>
        <begin position="177"/>
        <end position="197"/>
    </location>
</feature>
<organism evidence="10 11">
    <name type="scientific">Vibrio chagasii</name>
    <dbReference type="NCBI Taxonomy" id="170679"/>
    <lineage>
        <taxon>Bacteria</taxon>
        <taxon>Pseudomonadati</taxon>
        <taxon>Pseudomonadota</taxon>
        <taxon>Gammaproteobacteria</taxon>
        <taxon>Vibrionales</taxon>
        <taxon>Vibrionaceae</taxon>
        <taxon>Vibrio</taxon>
    </lineage>
</organism>
<dbReference type="Proteomes" id="UP000525336">
    <property type="component" value="Unassembled WGS sequence"/>
</dbReference>
<dbReference type="PANTHER" id="PTHR42925:SF2">
    <property type="entry name" value="NA+ DRIVEN MULTIDRUG EFFLUX PUMP"/>
    <property type="match status" value="1"/>
</dbReference>
<dbReference type="AlphaFoldDB" id="A0A7Y3YQG2"/>
<dbReference type="InterPro" id="IPR048279">
    <property type="entry name" value="MdtK-like"/>
</dbReference>
<evidence type="ECO:0000256" key="1">
    <source>
        <dbReference type="ARBA" id="ARBA00004429"/>
    </source>
</evidence>
<feature type="transmembrane region" description="Helical" evidence="9">
    <location>
        <begin position="374"/>
        <end position="398"/>
    </location>
</feature>
<evidence type="ECO:0000256" key="4">
    <source>
        <dbReference type="ARBA" id="ARBA00022475"/>
    </source>
</evidence>
<dbReference type="GO" id="GO:0042910">
    <property type="term" value="F:xenobiotic transmembrane transporter activity"/>
    <property type="evidence" value="ECO:0007669"/>
    <property type="project" value="InterPro"/>
</dbReference>
<sequence length="465" mass="50585">MSIMTIKNQSAAFNPLIKINTRLLKQLFTLAIPITLQSIFFSSKGVIDLIMIGQLSENDIAAAGGASRALFVATIIISGVTTAGAILIAQYFGKKDDQGTKRSTALTWLLSSLLALIPFVVLALGNSQVMGITSNNASVQALGSQYLFITSFSLFCVAFTGSIAAYLRSIHQASISLYLSSLGIILNMLFNWVLIFGHFGAPQMGLKGAAVATLISSLFEVTITIIYLKLNKDVVLFNLSDIRQALRFSHIKQLTRLALPTTINFTLWAGGLFAYTSIMGRSSDEGLIVLSIITPIEAFSLSFLIGIANASAVIVGNHIGAKDFDSAYRHAIMITVIAFMVTLCVSFSLYALKETILALFTSLEAATLELANKFYGILCLGIILRSLPTTMVVGVLRAGGDVKFCLYQDLITQWCFGIPLAAIGALLIGLSPEWVFALFFLEALFKWFACICRFRSKRWFNYLAQ</sequence>
<comment type="caution">
    <text evidence="10">The sequence shown here is derived from an EMBL/GenBank/DDBJ whole genome shotgun (WGS) entry which is preliminary data.</text>
</comment>
<evidence type="ECO:0000313" key="10">
    <source>
        <dbReference type="EMBL" id="NOH34542.1"/>
    </source>
</evidence>
<evidence type="ECO:0000256" key="7">
    <source>
        <dbReference type="ARBA" id="ARBA00023136"/>
    </source>
</evidence>
<feature type="transmembrane region" description="Helical" evidence="9">
    <location>
        <begin position="70"/>
        <end position="93"/>
    </location>
</feature>
<feature type="transmembrane region" description="Helical" evidence="9">
    <location>
        <begin position="209"/>
        <end position="228"/>
    </location>
</feature>
<accession>A0A7Y3YQG2</accession>
<reference evidence="10 11" key="1">
    <citation type="submission" date="2019-09" db="EMBL/GenBank/DDBJ databases">
        <title>Draft genome sequencing and comparative genomics of hatchery-associated Vibrios.</title>
        <authorList>
            <person name="Kehlet-Delgado H."/>
            <person name="Mueller R.S."/>
        </authorList>
    </citation>
    <scope>NUCLEOTIDE SEQUENCE [LARGE SCALE GENOMIC DNA]</scope>
    <source>
        <strain evidence="10 11">00-90-10</strain>
    </source>
</reference>
<feature type="transmembrane region" description="Helical" evidence="9">
    <location>
        <begin position="105"/>
        <end position="125"/>
    </location>
</feature>
<dbReference type="InterPro" id="IPR002528">
    <property type="entry name" value="MATE_fam"/>
</dbReference>
<feature type="transmembrane region" description="Helical" evidence="9">
    <location>
        <begin position="298"/>
        <end position="319"/>
    </location>
</feature>
<keyword evidence="7 9" id="KW-0472">Membrane</keyword>
<name>A0A7Y3YQG2_9VIBR</name>
<evidence type="ECO:0000256" key="5">
    <source>
        <dbReference type="ARBA" id="ARBA00022692"/>
    </source>
</evidence>
<dbReference type="GO" id="GO:0005886">
    <property type="term" value="C:plasma membrane"/>
    <property type="evidence" value="ECO:0007669"/>
    <property type="project" value="UniProtKB-SubCell"/>
</dbReference>
<comment type="subcellular location">
    <subcellularLocation>
        <location evidence="1">Cell inner membrane</location>
        <topology evidence="1">Multi-pass membrane protein</topology>
    </subcellularLocation>
</comment>
<keyword evidence="3" id="KW-0813">Transport</keyword>
<keyword evidence="4" id="KW-1003">Cell membrane</keyword>
<dbReference type="NCBIfam" id="TIGR00797">
    <property type="entry name" value="matE"/>
    <property type="match status" value="1"/>
</dbReference>
<evidence type="ECO:0000256" key="9">
    <source>
        <dbReference type="SAM" id="Phobius"/>
    </source>
</evidence>
<evidence type="ECO:0000256" key="3">
    <source>
        <dbReference type="ARBA" id="ARBA00022448"/>
    </source>
</evidence>
<evidence type="ECO:0000256" key="6">
    <source>
        <dbReference type="ARBA" id="ARBA00022989"/>
    </source>
</evidence>